<dbReference type="Proteomes" id="UP000244005">
    <property type="component" value="Unassembled WGS sequence"/>
</dbReference>
<organism evidence="2 3">
    <name type="scientific">Marchantia polymorpha</name>
    <name type="common">Common liverwort</name>
    <name type="synonym">Marchantia aquatica</name>
    <dbReference type="NCBI Taxonomy" id="3197"/>
    <lineage>
        <taxon>Eukaryota</taxon>
        <taxon>Viridiplantae</taxon>
        <taxon>Streptophyta</taxon>
        <taxon>Embryophyta</taxon>
        <taxon>Marchantiophyta</taxon>
        <taxon>Marchantiopsida</taxon>
        <taxon>Marchantiidae</taxon>
        <taxon>Marchantiales</taxon>
        <taxon>Marchantiaceae</taxon>
        <taxon>Marchantia</taxon>
    </lineage>
</organism>
<reference evidence="2" key="2">
    <citation type="submission" date="2017-12" db="EMBL/GenBank/DDBJ databases">
        <title>WGS assembly of Marchantia polymorpha.</title>
        <authorList>
            <person name="Bowman J.L."/>
            <person name="Kohchi T."/>
            <person name="Yamato K.T."/>
            <person name="Jenkins J."/>
            <person name="Shu S."/>
            <person name="Ishizaki K."/>
            <person name="Yamaoka S."/>
            <person name="Nishihama R."/>
            <person name="Nakamura Y."/>
            <person name="Berger F."/>
            <person name="Adam C."/>
            <person name="Aki S.S."/>
            <person name="Althoff F."/>
            <person name="Araki T."/>
            <person name="Arteaga-Vazquez M.A."/>
            <person name="Balasubrmanian S."/>
            <person name="Bauer D."/>
            <person name="Boehm C.R."/>
            <person name="Briginshaw L."/>
            <person name="Caballero-Perez J."/>
            <person name="Catarino B."/>
            <person name="Chen F."/>
            <person name="Chiyoda S."/>
            <person name="Chovatia M."/>
            <person name="Davies K.M."/>
            <person name="Delmans M."/>
            <person name="Demura T."/>
            <person name="Dierschke T."/>
            <person name="Dolan L."/>
            <person name="Dorantes-Acosta A.E."/>
            <person name="Eklund D.M."/>
            <person name="Florent S.N."/>
            <person name="Flores-Sandoval E."/>
            <person name="Fujiyama A."/>
            <person name="Fukuzawa H."/>
            <person name="Galik B."/>
            <person name="Grimanelli D."/>
            <person name="Grimwood J."/>
            <person name="Grossniklaus U."/>
            <person name="Hamada T."/>
            <person name="Haseloff J."/>
            <person name="Hetherington A.J."/>
            <person name="Higo A."/>
            <person name="Hirakawa Y."/>
            <person name="Hundley H.N."/>
            <person name="Ikeda Y."/>
            <person name="Inoue K."/>
            <person name="Inoue S."/>
            <person name="Ishida S."/>
            <person name="Jia Q."/>
            <person name="Kakita M."/>
            <person name="Kanazawa T."/>
            <person name="Kawai Y."/>
            <person name="Kawashima T."/>
            <person name="Kennedy M."/>
            <person name="Kinose K."/>
            <person name="Kinoshita T."/>
            <person name="Kohara Y."/>
            <person name="Koide E."/>
            <person name="Komatsu K."/>
            <person name="Kopischke S."/>
            <person name="Kubo M."/>
            <person name="Kyozuka J."/>
            <person name="Lagercrantz U."/>
            <person name="Lin S.S."/>
            <person name="Lindquist E."/>
            <person name="Lipzen A.M."/>
            <person name="Lu C."/>
            <person name="Luna E.D."/>
            <person name="Martienssen R.A."/>
            <person name="Minamino N."/>
            <person name="Mizutani M."/>
            <person name="Mizutani M."/>
            <person name="Mochizuki N."/>
            <person name="Monte I."/>
            <person name="Mosher R."/>
            <person name="Nagasaki H."/>
            <person name="Nakagami H."/>
            <person name="Naramoto S."/>
            <person name="Nishitani K."/>
            <person name="Ohtani M."/>
            <person name="Okamoto T."/>
            <person name="Okumura M."/>
            <person name="Phillips J."/>
            <person name="Pollak B."/>
            <person name="Reinders A."/>
            <person name="Roevekamp M."/>
            <person name="Sano R."/>
            <person name="Sawa S."/>
            <person name="Schmid M.W."/>
            <person name="Shirakawa M."/>
            <person name="Solano R."/>
            <person name="Spunde A."/>
            <person name="Suetsugu N."/>
            <person name="Sugano S."/>
            <person name="Sugiyama A."/>
            <person name="Sun R."/>
            <person name="Suzuki Y."/>
            <person name="Takenaka M."/>
            <person name="Takezawa D."/>
            <person name="Tomogane H."/>
            <person name="Tsuzuki M."/>
            <person name="Ueda T."/>
            <person name="Umeda M."/>
            <person name="Ward J.M."/>
            <person name="Watanabe Y."/>
            <person name="Yazaki K."/>
            <person name="Yokoyama R."/>
            <person name="Yoshitake Y."/>
            <person name="Yotsui I."/>
            <person name="Zachgo S."/>
            <person name="Schmutz J."/>
        </authorList>
    </citation>
    <scope>NUCLEOTIDE SEQUENCE [LARGE SCALE GENOMIC DNA]</scope>
    <source>
        <strain evidence="2">Tak-1</strain>
    </source>
</reference>
<name>A0A2R6XJA0_MARPO</name>
<evidence type="ECO:0000313" key="3">
    <source>
        <dbReference type="Proteomes" id="UP000244005"/>
    </source>
</evidence>
<sequence>RRAQAPSIPLTADAMKSLARVGRSIFLPMEVGRPRLLACARCQHGRTTVARVQKQGPMVCDNGRQSADRVRESPPLGSGTWPRYMHPCAAYITVKTRQGGWRNSNISIKEASGRSLCCF</sequence>
<reference evidence="3" key="1">
    <citation type="journal article" date="2017" name="Cell">
        <title>Insights into land plant evolution garnered from the Marchantia polymorpha genome.</title>
        <authorList>
            <person name="Bowman J.L."/>
            <person name="Kohchi T."/>
            <person name="Yamato K.T."/>
            <person name="Jenkins J."/>
            <person name="Shu S."/>
            <person name="Ishizaki K."/>
            <person name="Yamaoka S."/>
            <person name="Nishihama R."/>
            <person name="Nakamura Y."/>
            <person name="Berger F."/>
            <person name="Adam C."/>
            <person name="Aki S.S."/>
            <person name="Althoff F."/>
            <person name="Araki T."/>
            <person name="Arteaga-Vazquez M.A."/>
            <person name="Balasubrmanian S."/>
            <person name="Barry K."/>
            <person name="Bauer D."/>
            <person name="Boehm C.R."/>
            <person name="Briginshaw L."/>
            <person name="Caballero-Perez J."/>
            <person name="Catarino B."/>
            <person name="Chen F."/>
            <person name="Chiyoda S."/>
            <person name="Chovatia M."/>
            <person name="Davies K.M."/>
            <person name="Delmans M."/>
            <person name="Demura T."/>
            <person name="Dierschke T."/>
            <person name="Dolan L."/>
            <person name="Dorantes-Acosta A.E."/>
            <person name="Eklund D.M."/>
            <person name="Florent S.N."/>
            <person name="Flores-Sandoval E."/>
            <person name="Fujiyama A."/>
            <person name="Fukuzawa H."/>
            <person name="Galik B."/>
            <person name="Grimanelli D."/>
            <person name="Grimwood J."/>
            <person name="Grossniklaus U."/>
            <person name="Hamada T."/>
            <person name="Haseloff J."/>
            <person name="Hetherington A.J."/>
            <person name="Higo A."/>
            <person name="Hirakawa Y."/>
            <person name="Hundley H.N."/>
            <person name="Ikeda Y."/>
            <person name="Inoue K."/>
            <person name="Inoue S.I."/>
            <person name="Ishida S."/>
            <person name="Jia Q."/>
            <person name="Kakita M."/>
            <person name="Kanazawa T."/>
            <person name="Kawai Y."/>
            <person name="Kawashima T."/>
            <person name="Kennedy M."/>
            <person name="Kinose K."/>
            <person name="Kinoshita T."/>
            <person name="Kohara Y."/>
            <person name="Koide E."/>
            <person name="Komatsu K."/>
            <person name="Kopischke S."/>
            <person name="Kubo M."/>
            <person name="Kyozuka J."/>
            <person name="Lagercrantz U."/>
            <person name="Lin S.S."/>
            <person name="Lindquist E."/>
            <person name="Lipzen A.M."/>
            <person name="Lu C.W."/>
            <person name="De Luna E."/>
            <person name="Martienssen R.A."/>
            <person name="Minamino N."/>
            <person name="Mizutani M."/>
            <person name="Mizutani M."/>
            <person name="Mochizuki N."/>
            <person name="Monte I."/>
            <person name="Mosher R."/>
            <person name="Nagasaki H."/>
            <person name="Nakagami H."/>
            <person name="Naramoto S."/>
            <person name="Nishitani K."/>
            <person name="Ohtani M."/>
            <person name="Okamoto T."/>
            <person name="Okumura M."/>
            <person name="Phillips J."/>
            <person name="Pollak B."/>
            <person name="Reinders A."/>
            <person name="Rovekamp M."/>
            <person name="Sano R."/>
            <person name="Sawa S."/>
            <person name="Schmid M.W."/>
            <person name="Shirakawa M."/>
            <person name="Solano R."/>
            <person name="Spunde A."/>
            <person name="Suetsugu N."/>
            <person name="Sugano S."/>
            <person name="Sugiyama A."/>
            <person name="Sun R."/>
            <person name="Suzuki Y."/>
            <person name="Takenaka M."/>
            <person name="Takezawa D."/>
            <person name="Tomogane H."/>
            <person name="Tsuzuki M."/>
            <person name="Ueda T."/>
            <person name="Umeda M."/>
            <person name="Ward J.M."/>
            <person name="Watanabe Y."/>
            <person name="Yazaki K."/>
            <person name="Yokoyama R."/>
            <person name="Yoshitake Y."/>
            <person name="Yotsui I."/>
            <person name="Zachgo S."/>
            <person name="Schmutz J."/>
        </authorList>
    </citation>
    <scope>NUCLEOTIDE SEQUENCE [LARGE SCALE GENOMIC DNA]</scope>
    <source>
        <strain evidence="3">Tak-1</strain>
    </source>
</reference>
<dbReference type="AlphaFoldDB" id="A0A2R6XJA0"/>
<protein>
    <submittedName>
        <fullName evidence="2">Uncharacterized protein</fullName>
    </submittedName>
</protein>
<evidence type="ECO:0000256" key="1">
    <source>
        <dbReference type="SAM" id="MobiDB-lite"/>
    </source>
</evidence>
<keyword evidence="3" id="KW-1185">Reference proteome</keyword>
<feature type="region of interest" description="Disordered" evidence="1">
    <location>
        <begin position="58"/>
        <end position="81"/>
    </location>
</feature>
<feature type="non-terminal residue" evidence="2">
    <location>
        <position position="119"/>
    </location>
</feature>
<dbReference type="EMBL" id="KZ772684">
    <property type="protein sequence ID" value="PTQ46196.1"/>
    <property type="molecule type" value="Genomic_DNA"/>
</dbReference>
<evidence type="ECO:0000313" key="2">
    <source>
        <dbReference type="EMBL" id="PTQ46194.1"/>
    </source>
</evidence>
<dbReference type="EMBL" id="KZ772684">
    <property type="protein sequence ID" value="PTQ46194.1"/>
    <property type="molecule type" value="Genomic_DNA"/>
</dbReference>
<accession>A0A2R6XJA0</accession>
<gene>
    <name evidence="2" type="ORF">MARPO_0012s0128</name>
</gene>
<proteinExistence type="predicted"/>
<dbReference type="EMBL" id="KZ772684">
    <property type="protein sequence ID" value="PTQ46195.1"/>
    <property type="molecule type" value="Genomic_DNA"/>
</dbReference>